<evidence type="ECO:0000313" key="3">
    <source>
        <dbReference type="Proteomes" id="UP000002601"/>
    </source>
</evidence>
<evidence type="ECO:0000256" key="1">
    <source>
        <dbReference type="SAM" id="MobiDB-lite"/>
    </source>
</evidence>
<gene>
    <name evidence="2" type="ordered locus">Desal_1436</name>
</gene>
<dbReference type="EMBL" id="CP001649">
    <property type="protein sequence ID" value="ACS79498.1"/>
    <property type="molecule type" value="Genomic_DNA"/>
</dbReference>
<sequence length="65" mass="7311">MKYVCKKDCYVRNPQGKLQHFKAGMSVDYAAGVEVAEHFEPAGGPKTKPAAKKTMPRTKKEEREN</sequence>
<dbReference type="AlphaFoldDB" id="C6BRQ8"/>
<keyword evidence="3" id="KW-1185">Reference proteome</keyword>
<reference evidence="2 3" key="1">
    <citation type="submission" date="2009-06" db="EMBL/GenBank/DDBJ databases">
        <title>Complete sequence of Desulfovibrio salexigens DSM 2638.</title>
        <authorList>
            <consortium name="US DOE Joint Genome Institute"/>
            <person name="Lucas S."/>
            <person name="Copeland A."/>
            <person name="Lapidus A."/>
            <person name="Glavina del Rio T."/>
            <person name="Tice H."/>
            <person name="Bruce D."/>
            <person name="Goodwin L."/>
            <person name="Pitluck S."/>
            <person name="Munk A.C."/>
            <person name="Brettin T."/>
            <person name="Detter J.C."/>
            <person name="Han C."/>
            <person name="Tapia R."/>
            <person name="Larimer F."/>
            <person name="Land M."/>
            <person name="Hauser L."/>
            <person name="Kyrpides N."/>
            <person name="Anderson I."/>
            <person name="Wall J.D."/>
            <person name="Arkin A.P."/>
            <person name="Dehal P."/>
            <person name="Chivian D."/>
            <person name="Giles B."/>
            <person name="Hazen T.C."/>
        </authorList>
    </citation>
    <scope>NUCLEOTIDE SEQUENCE [LARGE SCALE GENOMIC DNA]</scope>
    <source>
        <strain evidence="3">ATCC 14822 / DSM 2638 / NCIMB 8403 / VKM B-1763</strain>
    </source>
</reference>
<accession>C6BRQ8</accession>
<name>C6BRQ8_MARSD</name>
<evidence type="ECO:0000313" key="2">
    <source>
        <dbReference type="EMBL" id="ACS79498.1"/>
    </source>
</evidence>
<dbReference type="eggNOG" id="ENOG5032HP4">
    <property type="taxonomic scope" value="Bacteria"/>
</dbReference>
<dbReference type="KEGG" id="dsa:Desal_1436"/>
<organism evidence="2 3">
    <name type="scientific">Maridesulfovibrio salexigens (strain ATCC 14822 / DSM 2638 / NCIMB 8403 / VKM B-1763)</name>
    <name type="common">Desulfovibrio salexigens</name>
    <dbReference type="NCBI Taxonomy" id="526222"/>
    <lineage>
        <taxon>Bacteria</taxon>
        <taxon>Pseudomonadati</taxon>
        <taxon>Thermodesulfobacteriota</taxon>
        <taxon>Desulfovibrionia</taxon>
        <taxon>Desulfovibrionales</taxon>
        <taxon>Desulfovibrionaceae</taxon>
        <taxon>Maridesulfovibrio</taxon>
    </lineage>
</organism>
<feature type="region of interest" description="Disordered" evidence="1">
    <location>
        <begin position="40"/>
        <end position="65"/>
    </location>
</feature>
<dbReference type="STRING" id="526222.Desal_1436"/>
<proteinExistence type="predicted"/>
<protein>
    <submittedName>
        <fullName evidence="2">Uncharacterized protein</fullName>
    </submittedName>
</protein>
<dbReference type="Proteomes" id="UP000002601">
    <property type="component" value="Chromosome"/>
</dbReference>
<dbReference type="HOGENOM" id="CLU_192087_0_0_7"/>